<dbReference type="GO" id="GO:0006979">
    <property type="term" value="P:response to oxidative stress"/>
    <property type="evidence" value="ECO:0007669"/>
    <property type="project" value="InterPro"/>
</dbReference>
<dbReference type="NCBIfam" id="TIGR03562">
    <property type="entry name" value="osmo_induc_OsmC"/>
    <property type="match status" value="1"/>
</dbReference>
<reference evidence="1 2" key="1">
    <citation type="submission" date="2020-10" db="EMBL/GenBank/DDBJ databases">
        <title>Connecting structure to function with the recovery of over 1000 high-quality activated sludge metagenome-assembled genomes encoding full-length rRNA genes using long-read sequencing.</title>
        <authorList>
            <person name="Singleton C.M."/>
            <person name="Petriglieri F."/>
            <person name="Kristensen J.M."/>
            <person name="Kirkegaard R.H."/>
            <person name="Michaelsen T.Y."/>
            <person name="Andersen M.H."/>
            <person name="Karst S.M."/>
            <person name="Dueholm M.S."/>
            <person name="Nielsen P.H."/>
            <person name="Albertsen M."/>
        </authorList>
    </citation>
    <scope>NUCLEOTIDE SEQUENCE [LARGE SCALE GENOMIC DNA]</scope>
    <source>
        <strain evidence="1">EsbW_18-Q3-R4-48_BATAC.285</strain>
    </source>
</reference>
<name>A0A935PYJ5_9PROT</name>
<protein>
    <submittedName>
        <fullName evidence="1">OsmC family protein</fullName>
    </submittedName>
</protein>
<sequence length="149" mass="15652">MIEKTASVHWEGQGKKGLGTISTETGALKQYPYGFASRFEDGRPGTNPEEILAAAHAACFTMAFSFACDKAGLATTDVDTTASVRLSKQGEGFVIDRIALTMQATVPGIDDATFQEIAAAAKRDCPLSKALASVPKITLVATLRPRAGS</sequence>
<dbReference type="Proteomes" id="UP000697998">
    <property type="component" value="Unassembled WGS sequence"/>
</dbReference>
<organism evidence="1 2">
    <name type="scientific">Candidatus Accumulibacter proximus</name>
    <dbReference type="NCBI Taxonomy" id="2954385"/>
    <lineage>
        <taxon>Bacteria</taxon>
        <taxon>Pseudomonadati</taxon>
        <taxon>Pseudomonadota</taxon>
        <taxon>Betaproteobacteria</taxon>
        <taxon>Candidatus Accumulibacter</taxon>
    </lineage>
</organism>
<dbReference type="Gene3D" id="3.30.300.20">
    <property type="match status" value="1"/>
</dbReference>
<dbReference type="InterPro" id="IPR036102">
    <property type="entry name" value="OsmC/Ohrsf"/>
</dbReference>
<dbReference type="InterPro" id="IPR019904">
    <property type="entry name" value="Peroxiredoxin_OsmC"/>
</dbReference>
<dbReference type="AlphaFoldDB" id="A0A935PYJ5"/>
<dbReference type="InterPro" id="IPR015946">
    <property type="entry name" value="KH_dom-like_a/b"/>
</dbReference>
<dbReference type="PANTHER" id="PTHR42830">
    <property type="entry name" value="OSMOTICALLY INDUCIBLE FAMILY PROTEIN"/>
    <property type="match status" value="1"/>
</dbReference>
<dbReference type="EMBL" id="JADJMH010000013">
    <property type="protein sequence ID" value="MBK7675704.1"/>
    <property type="molecule type" value="Genomic_DNA"/>
</dbReference>
<evidence type="ECO:0000313" key="1">
    <source>
        <dbReference type="EMBL" id="MBK7675704.1"/>
    </source>
</evidence>
<dbReference type="Pfam" id="PF02566">
    <property type="entry name" value="OsmC"/>
    <property type="match status" value="1"/>
</dbReference>
<dbReference type="GO" id="GO:0004601">
    <property type="term" value="F:peroxidase activity"/>
    <property type="evidence" value="ECO:0007669"/>
    <property type="project" value="InterPro"/>
</dbReference>
<dbReference type="InterPro" id="IPR052707">
    <property type="entry name" value="OsmC_Ohr_Peroxiredoxin"/>
</dbReference>
<dbReference type="SUPFAM" id="SSF82784">
    <property type="entry name" value="OsmC-like"/>
    <property type="match status" value="1"/>
</dbReference>
<accession>A0A935PYJ5</accession>
<gene>
    <name evidence="1" type="ORF">IPJ27_13620</name>
</gene>
<dbReference type="InterPro" id="IPR003718">
    <property type="entry name" value="OsmC/Ohr_fam"/>
</dbReference>
<comment type="caution">
    <text evidence="1">The sequence shown here is derived from an EMBL/GenBank/DDBJ whole genome shotgun (WGS) entry which is preliminary data.</text>
</comment>
<proteinExistence type="predicted"/>
<dbReference type="PANTHER" id="PTHR42830:SF1">
    <property type="entry name" value="OSMOTICALLY INDUCIBLE FAMILY PROTEIN"/>
    <property type="match status" value="1"/>
</dbReference>
<evidence type="ECO:0000313" key="2">
    <source>
        <dbReference type="Proteomes" id="UP000697998"/>
    </source>
</evidence>